<sequence>MMTIAYPWIFVLLLLPIILRFVLPRVNNSDAKQGLRIPFYTSLQKTMTEGEAKGTQHLSWFKYLLLIIWCLLVVSGAGVQWLGAPLTLPQTGRDLMLAVDLSGSMRTPDMMVNGKAESRIDLVKTVANEFIQKREGDRLGLILFGSKPYLQTPLTFDRKTVGQMLNDATVGIAGIQTAIGDAIGLAIKQLMHYPKQSRALILLTDGGNNAGVIDPDTAAKLAKDEHIKIYTIGLGAKQMTMQTMFGPQIVNPSSDLDIDGLKKIAQMTGGEFFRAEDGKELQAIYNKINQLEPVKSDKITIRPITPFYPWTLGAAMILSFILALLWIKRSQRSVI</sequence>
<feature type="transmembrane region" description="Helical" evidence="1">
    <location>
        <begin position="307"/>
        <end position="327"/>
    </location>
</feature>
<dbReference type="CDD" id="cd01467">
    <property type="entry name" value="vWA_BatA_type"/>
    <property type="match status" value="1"/>
</dbReference>
<dbReference type="Gene3D" id="3.40.50.410">
    <property type="entry name" value="von Willebrand factor, type A domain"/>
    <property type="match status" value="1"/>
</dbReference>
<dbReference type="PANTHER" id="PTHR22550:SF18">
    <property type="entry name" value="VWFA DOMAIN-CONTAINING PROTEIN"/>
    <property type="match status" value="1"/>
</dbReference>
<dbReference type="SUPFAM" id="SSF53300">
    <property type="entry name" value="vWA-like"/>
    <property type="match status" value="1"/>
</dbReference>
<keyword evidence="4" id="KW-1185">Reference proteome</keyword>
<dbReference type="AlphaFoldDB" id="A0A8J3E7Z6"/>
<evidence type="ECO:0000259" key="2">
    <source>
        <dbReference type="PROSITE" id="PS50234"/>
    </source>
</evidence>
<feature type="domain" description="VWFA" evidence="2">
    <location>
        <begin position="94"/>
        <end position="288"/>
    </location>
</feature>
<keyword evidence="1" id="KW-0812">Transmembrane</keyword>
<feature type="transmembrane region" description="Helical" evidence="1">
    <location>
        <begin position="63"/>
        <end position="83"/>
    </location>
</feature>
<dbReference type="SMART" id="SM00327">
    <property type="entry name" value="VWA"/>
    <property type="match status" value="1"/>
</dbReference>
<dbReference type="Proteomes" id="UP000636949">
    <property type="component" value="Unassembled WGS sequence"/>
</dbReference>
<evidence type="ECO:0000313" key="4">
    <source>
        <dbReference type="Proteomes" id="UP000636949"/>
    </source>
</evidence>
<evidence type="ECO:0000313" key="3">
    <source>
        <dbReference type="EMBL" id="GGF87185.1"/>
    </source>
</evidence>
<dbReference type="InterPro" id="IPR050768">
    <property type="entry name" value="UPF0353/GerABKA_families"/>
</dbReference>
<keyword evidence="1" id="KW-1133">Transmembrane helix</keyword>
<proteinExistence type="predicted"/>
<dbReference type="Pfam" id="PF00092">
    <property type="entry name" value="VWA"/>
    <property type="match status" value="1"/>
</dbReference>
<organism evidence="3 4">
    <name type="scientific">Cysteiniphilum litorale</name>
    <dbReference type="NCBI Taxonomy" id="2056700"/>
    <lineage>
        <taxon>Bacteria</taxon>
        <taxon>Pseudomonadati</taxon>
        <taxon>Pseudomonadota</taxon>
        <taxon>Gammaproteobacteria</taxon>
        <taxon>Thiotrichales</taxon>
        <taxon>Fastidiosibacteraceae</taxon>
        <taxon>Cysteiniphilum</taxon>
    </lineage>
</organism>
<reference evidence="3" key="1">
    <citation type="journal article" date="2014" name="Int. J. Syst. Evol. Microbiol.">
        <title>Complete genome sequence of Corynebacterium casei LMG S-19264T (=DSM 44701T), isolated from a smear-ripened cheese.</title>
        <authorList>
            <consortium name="US DOE Joint Genome Institute (JGI-PGF)"/>
            <person name="Walter F."/>
            <person name="Albersmeier A."/>
            <person name="Kalinowski J."/>
            <person name="Ruckert C."/>
        </authorList>
    </citation>
    <scope>NUCLEOTIDE SEQUENCE</scope>
    <source>
        <strain evidence="3">CGMCC 1.15758</strain>
    </source>
</reference>
<dbReference type="InterPro" id="IPR033881">
    <property type="entry name" value="vWA_BatA_type"/>
</dbReference>
<feature type="transmembrane region" description="Helical" evidence="1">
    <location>
        <begin position="6"/>
        <end position="23"/>
    </location>
</feature>
<dbReference type="InterPro" id="IPR036465">
    <property type="entry name" value="vWFA_dom_sf"/>
</dbReference>
<comment type="caution">
    <text evidence="3">The sequence shown here is derived from an EMBL/GenBank/DDBJ whole genome shotgun (WGS) entry which is preliminary data.</text>
</comment>
<dbReference type="InterPro" id="IPR002035">
    <property type="entry name" value="VWF_A"/>
</dbReference>
<dbReference type="RefSeq" id="WP_170137160.1">
    <property type="nucleotide sequence ID" value="NZ_BMJS01000001.1"/>
</dbReference>
<keyword evidence="1" id="KW-0472">Membrane</keyword>
<reference evidence="3" key="2">
    <citation type="submission" date="2020-09" db="EMBL/GenBank/DDBJ databases">
        <authorList>
            <person name="Sun Q."/>
            <person name="Zhou Y."/>
        </authorList>
    </citation>
    <scope>NUCLEOTIDE SEQUENCE</scope>
    <source>
        <strain evidence="3">CGMCC 1.15758</strain>
    </source>
</reference>
<dbReference type="PANTHER" id="PTHR22550">
    <property type="entry name" value="SPORE GERMINATION PROTEIN"/>
    <property type="match status" value="1"/>
</dbReference>
<accession>A0A8J3E7Z6</accession>
<dbReference type="EMBL" id="BMJS01000001">
    <property type="protein sequence ID" value="GGF87185.1"/>
    <property type="molecule type" value="Genomic_DNA"/>
</dbReference>
<name>A0A8J3E7Z6_9GAMM</name>
<evidence type="ECO:0000256" key="1">
    <source>
        <dbReference type="SAM" id="Phobius"/>
    </source>
</evidence>
<gene>
    <name evidence="3" type="ORF">GCM10010995_00710</name>
</gene>
<protein>
    <recommendedName>
        <fullName evidence="2">VWFA domain-containing protein</fullName>
    </recommendedName>
</protein>
<dbReference type="PROSITE" id="PS50234">
    <property type="entry name" value="VWFA"/>
    <property type="match status" value="1"/>
</dbReference>